<accession>A0ABR8SX64</accession>
<dbReference type="InterPro" id="IPR050849">
    <property type="entry name" value="HAD-like_hydrolase_phosphatase"/>
</dbReference>
<dbReference type="Gene3D" id="3.40.50.1000">
    <property type="entry name" value="HAD superfamily/HAD-like"/>
    <property type="match status" value="1"/>
</dbReference>
<comment type="pathway">
    <text evidence="4">Amino-acid biosynthesis; L-methionine biosynthesis via salvage pathway; L-methionine from S-methyl-5-thio-alpha-D-ribose 1-phosphate: step 4/6.</text>
</comment>
<evidence type="ECO:0000256" key="3">
    <source>
        <dbReference type="ARBA" id="ARBA00023167"/>
    </source>
</evidence>
<comment type="caution">
    <text evidence="5">The sequence shown here is derived from an EMBL/GenBank/DDBJ whole genome shotgun (WGS) entry which is preliminary data.</text>
</comment>
<comment type="function">
    <text evidence="4">Dephosphorylates 2-hydroxy-3-keto-5-methylthiopentenyl-1-phosphate (HK-MTPenyl-1-P) yielding 1,2-dihydroxy-3-keto-5-methylthiopentene (DHK-MTPene).</text>
</comment>
<dbReference type="Proteomes" id="UP000608071">
    <property type="component" value="Unassembled WGS sequence"/>
</dbReference>
<proteinExistence type="inferred from homology"/>
<keyword evidence="6" id="KW-1185">Reference proteome</keyword>
<dbReference type="HAMAP" id="MF_01680">
    <property type="entry name" value="Salvage_MtnX"/>
    <property type="match status" value="1"/>
</dbReference>
<evidence type="ECO:0000256" key="2">
    <source>
        <dbReference type="ARBA" id="ARBA00022801"/>
    </source>
</evidence>
<dbReference type="InterPro" id="IPR006384">
    <property type="entry name" value="HAD_hydro_PyrdxlP_Pase-like"/>
</dbReference>
<comment type="catalytic activity">
    <reaction evidence="4">
        <text>2-hydroxy-5-methylsulfanyl-3-oxopent-1-enyl phosphate + H2O = 1,2-dihydroxy-5-(methylsulfanyl)pent-1-en-3-one + phosphate</text>
        <dbReference type="Rhea" id="RHEA:14481"/>
        <dbReference type="ChEBI" id="CHEBI:15377"/>
        <dbReference type="ChEBI" id="CHEBI:43474"/>
        <dbReference type="ChEBI" id="CHEBI:49252"/>
        <dbReference type="ChEBI" id="CHEBI:59505"/>
        <dbReference type="EC" id="3.1.3.87"/>
    </reaction>
</comment>
<dbReference type="Gene3D" id="3.90.1470.20">
    <property type="match status" value="1"/>
</dbReference>
<dbReference type="InterPro" id="IPR017718">
    <property type="entry name" value="HAD-SF_hydro_IB_MtnX"/>
</dbReference>
<keyword evidence="3 4" id="KW-0486">Methionine biosynthesis</keyword>
<dbReference type="NCBIfam" id="NF007103">
    <property type="entry name" value="PRK09552.1"/>
    <property type="match status" value="1"/>
</dbReference>
<dbReference type="GO" id="GO:0043716">
    <property type="term" value="F:2-hydroxy-3-keto-5-methylthiopentenyl-1-phosphate phosphatase activity"/>
    <property type="evidence" value="ECO:0007669"/>
    <property type="project" value="UniProtKB-EC"/>
</dbReference>
<dbReference type="EC" id="3.1.3.87" evidence="4"/>
<sequence>MVSKKTVLFCDFDGTITLSDNIVAIMKHFQPAGYEPIMKDIVDQKISLQQGVSAMFALIPSEQKNEVIEFVLGQAGIRDGFAEFLSYVRNEGIEFYVTSGGMDFFIDPLLAPFGIPKDHVYCNRADFTGDHIQILWPHPCKAPCTNDCGMCKATIMRTFDPNSYERILIGDSLTDFQGAKIADLVYSRSILTKKCEELQVPHVPFTTFFDILEDLQLKRAQEAMK</sequence>
<evidence type="ECO:0000256" key="1">
    <source>
        <dbReference type="ARBA" id="ARBA00022605"/>
    </source>
</evidence>
<organism evidence="5 6">
    <name type="scientific">Paenibacillus gallinarum</name>
    <dbReference type="NCBI Taxonomy" id="2762232"/>
    <lineage>
        <taxon>Bacteria</taxon>
        <taxon>Bacillati</taxon>
        <taxon>Bacillota</taxon>
        <taxon>Bacilli</taxon>
        <taxon>Bacillales</taxon>
        <taxon>Paenibacillaceae</taxon>
        <taxon>Paenibacillus</taxon>
    </lineage>
</organism>
<dbReference type="PANTHER" id="PTHR28181">
    <property type="entry name" value="UPF0655 PROTEIN YCR015C"/>
    <property type="match status" value="1"/>
</dbReference>
<dbReference type="EMBL" id="JACSQL010000002">
    <property type="protein sequence ID" value="MBD7968094.1"/>
    <property type="molecule type" value="Genomic_DNA"/>
</dbReference>
<dbReference type="RefSeq" id="WP_191799467.1">
    <property type="nucleotide sequence ID" value="NZ_JACSQL010000002.1"/>
</dbReference>
<dbReference type="NCBIfam" id="TIGR01489">
    <property type="entry name" value="DKMTPPase-SF"/>
    <property type="match status" value="1"/>
</dbReference>
<dbReference type="SUPFAM" id="SSF56784">
    <property type="entry name" value="HAD-like"/>
    <property type="match status" value="1"/>
</dbReference>
<evidence type="ECO:0000313" key="6">
    <source>
        <dbReference type="Proteomes" id="UP000608071"/>
    </source>
</evidence>
<reference evidence="5 6" key="1">
    <citation type="submission" date="2020-08" db="EMBL/GenBank/DDBJ databases">
        <title>A Genomic Blueprint of the Chicken Gut Microbiome.</title>
        <authorList>
            <person name="Gilroy R."/>
            <person name="Ravi A."/>
            <person name="Getino M."/>
            <person name="Pursley I."/>
            <person name="Horton D.L."/>
            <person name="Alikhan N.-F."/>
            <person name="Baker D."/>
            <person name="Gharbi K."/>
            <person name="Hall N."/>
            <person name="Watson M."/>
            <person name="Adriaenssens E.M."/>
            <person name="Foster-Nyarko E."/>
            <person name="Jarju S."/>
            <person name="Secka A."/>
            <person name="Antonio M."/>
            <person name="Oren A."/>
            <person name="Chaudhuri R."/>
            <person name="La Ragione R.M."/>
            <person name="Hildebrand F."/>
            <person name="Pallen M.J."/>
        </authorList>
    </citation>
    <scope>NUCLEOTIDE SEQUENCE [LARGE SCALE GENOMIC DNA]</scope>
    <source>
        <strain evidence="5 6">Sa2BVA9</strain>
    </source>
</reference>
<name>A0ABR8SX64_9BACL</name>
<dbReference type="CDD" id="cd07524">
    <property type="entry name" value="HAD_Pase"/>
    <property type="match status" value="1"/>
</dbReference>
<evidence type="ECO:0000313" key="5">
    <source>
        <dbReference type="EMBL" id="MBD7968094.1"/>
    </source>
</evidence>
<dbReference type="NCBIfam" id="TIGR01488">
    <property type="entry name" value="HAD-SF-IB"/>
    <property type="match status" value="1"/>
</dbReference>
<keyword evidence="1 4" id="KW-0028">Amino-acid biosynthesis</keyword>
<dbReference type="PANTHER" id="PTHR28181:SF2">
    <property type="entry name" value="PHOSPHORIC MONOESTER HYDROLASE"/>
    <property type="match status" value="1"/>
</dbReference>
<keyword evidence="2 4" id="KW-0378">Hydrolase</keyword>
<gene>
    <name evidence="4" type="primary">mtnX</name>
    <name evidence="5" type="ORF">H9647_08460</name>
</gene>
<protein>
    <recommendedName>
        <fullName evidence="4">2-hydroxy-3-keto-5-methylthiopentenyl-1-phosphate phosphatase</fullName>
        <shortName evidence="4">HK-MTPenyl-1-P phosphatase</shortName>
        <ecNumber evidence="4">3.1.3.87</ecNumber>
    </recommendedName>
</protein>
<comment type="similarity">
    <text evidence="4">Belongs to the HAD-like hydrolase superfamily. MtnX family.</text>
</comment>
<dbReference type="InterPro" id="IPR036412">
    <property type="entry name" value="HAD-like_sf"/>
</dbReference>
<evidence type="ECO:0000256" key="4">
    <source>
        <dbReference type="HAMAP-Rule" id="MF_01680"/>
    </source>
</evidence>
<dbReference type="Pfam" id="PF12710">
    <property type="entry name" value="HAD"/>
    <property type="match status" value="1"/>
</dbReference>
<dbReference type="InterPro" id="IPR023214">
    <property type="entry name" value="HAD_sf"/>
</dbReference>